<dbReference type="InterPro" id="IPR011042">
    <property type="entry name" value="6-blade_b-propeller_TolB-like"/>
</dbReference>
<accession>A0A7K3WM28</accession>
<dbReference type="Pfam" id="PF25778">
    <property type="entry name" value="DUF7948"/>
    <property type="match status" value="1"/>
</dbReference>
<comment type="caution">
    <text evidence="4">The sequence shown here is derived from an EMBL/GenBank/DDBJ whole genome shotgun (WGS) entry which is preliminary data.</text>
</comment>
<dbReference type="Gene3D" id="2.120.10.30">
    <property type="entry name" value="TolB, C-terminal domain"/>
    <property type="match status" value="1"/>
</dbReference>
<dbReference type="InterPro" id="IPR026444">
    <property type="entry name" value="Secre_tail"/>
</dbReference>
<reference evidence="4 5" key="1">
    <citation type="submission" date="2020-02" db="EMBL/GenBank/DDBJ databases">
        <title>Out from the shadows clarifying the taxonomy of the family Cryomorphaceae and related taxa by utilizing the GTDB taxonomic framework.</title>
        <authorList>
            <person name="Bowman J.P."/>
        </authorList>
    </citation>
    <scope>NUCLEOTIDE SEQUENCE [LARGE SCALE GENOMIC DNA]</scope>
    <source>
        <strain evidence="4 5">QSSC 1-22</strain>
    </source>
</reference>
<dbReference type="Pfam" id="PF06739">
    <property type="entry name" value="SBBP"/>
    <property type="match status" value="1"/>
</dbReference>
<dbReference type="InterPro" id="IPR057708">
    <property type="entry name" value="DUF7948"/>
</dbReference>
<evidence type="ECO:0000256" key="1">
    <source>
        <dbReference type="ARBA" id="ARBA00022729"/>
    </source>
</evidence>
<dbReference type="Pfam" id="PF18962">
    <property type="entry name" value="Por_Secre_tail"/>
    <property type="match status" value="1"/>
</dbReference>
<dbReference type="EMBL" id="JAAGVY010000003">
    <property type="protein sequence ID" value="NEN22578.1"/>
    <property type="molecule type" value="Genomic_DNA"/>
</dbReference>
<evidence type="ECO:0000313" key="4">
    <source>
        <dbReference type="EMBL" id="NEN22578.1"/>
    </source>
</evidence>
<dbReference type="InterPro" id="IPR052918">
    <property type="entry name" value="Motility_Chemotaxis_Reg"/>
</dbReference>
<keyword evidence="1" id="KW-0732">Signal</keyword>
<dbReference type="SUPFAM" id="SSF63829">
    <property type="entry name" value="Calcium-dependent phosphotriesterase"/>
    <property type="match status" value="1"/>
</dbReference>
<protein>
    <submittedName>
        <fullName evidence="4">T9SS type A sorting domain-containing protein</fullName>
    </submittedName>
</protein>
<dbReference type="InterPro" id="IPR010620">
    <property type="entry name" value="SBBP_repeat"/>
</dbReference>
<dbReference type="PANTHER" id="PTHR35580">
    <property type="entry name" value="CELL SURFACE GLYCOPROTEIN (S-LAYER PROTEIN)-LIKE PROTEIN"/>
    <property type="match status" value="1"/>
</dbReference>
<dbReference type="RefSeq" id="WP_163283301.1">
    <property type="nucleotide sequence ID" value="NZ_JAAGVY010000003.1"/>
</dbReference>
<organism evidence="4 5">
    <name type="scientific">Cryomorpha ignava</name>
    <dbReference type="NCBI Taxonomy" id="101383"/>
    <lineage>
        <taxon>Bacteria</taxon>
        <taxon>Pseudomonadati</taxon>
        <taxon>Bacteroidota</taxon>
        <taxon>Flavobacteriia</taxon>
        <taxon>Flavobacteriales</taxon>
        <taxon>Cryomorphaceae</taxon>
        <taxon>Cryomorpha</taxon>
    </lineage>
</organism>
<dbReference type="Proteomes" id="UP000486602">
    <property type="component" value="Unassembled WGS sequence"/>
</dbReference>
<evidence type="ECO:0000259" key="3">
    <source>
        <dbReference type="Pfam" id="PF25778"/>
    </source>
</evidence>
<dbReference type="InterPro" id="IPR011047">
    <property type="entry name" value="Quinoprotein_ADH-like_sf"/>
</dbReference>
<keyword evidence="5" id="KW-1185">Reference proteome</keyword>
<dbReference type="PANTHER" id="PTHR35580:SF1">
    <property type="entry name" value="PHYTASE-LIKE DOMAIN-CONTAINING PROTEIN"/>
    <property type="match status" value="1"/>
</dbReference>
<feature type="domain" description="Secretion system C-terminal sorting" evidence="2">
    <location>
        <begin position="1218"/>
        <end position="1286"/>
    </location>
</feature>
<sequence length="1288" mass="140520">MLFWVNSAYSQTVFEDWMTTRGTQSYFLKSVVKTDANKNVYQAGATLSSLGDYDVILTKYNPRGEELWTETYDVAGYDDAAIDLFIDNNNNVYLAGSTFNPSNSGYQVLVLKYSSSGTFLWDDVYTYPNSLYNLATSITGDNNRIYVGGATYNLTNQADYLALSYTHSGSMNWNYSWNNVDYNDVITKIYPSGNSISLAGGTQTDPNSWKYSIVNLDASTGSFQNQTTSGGTGDGIDRITDLTRDGAGNIYVTGGALNNTGYDFRTIKLDNALNITWSVNYNSSGSFNDIANALAVDPSGNVYVTGYSESADNGTNYTTLKYNSSGSQLWAASYNGKANAADTANAIVLDASNQPIITGVSENTANEDFHTIKYSTSGNELWNITYNGVTNGRDNPFDIAIDNAGDVIVAGQSEIGGIYRYTSVKYIERNIVNPPDEENIPSSGYFTENNGQLVKTNGQQASDIKFIGGADYPKVYVQDDKLSYVFHVADSLANDTLHRIDMVFNERKKNPKMRALDKMDFYQNYYLPTVADGKRERVESFKKLISLDVWDNIDLMISHNNKGLKYYLICKPGFSTADLGWKYEGASSVSVNSSGELVLTSSIGFVIMPKGEAYEVNSSGTRIDKSWQPTFSVSGSDASLGIGSFNANNTLVIEIDKGVVQGTGGVASIGNMLWNSHYGSGSESHFNDVVTDSNGQIYICGGTKAGNFPVLIGQQVLADYSGGLDVILLKLNADIVPQWSSYFGGSENANGYAGNDNVKAIALRRFVQDAVLNDVYICGYTNSVDMTIANSGGNADVDPTNNCSSGLCLDGFIAQFDLNGTLHWSTYYGNDGDETLRDIEVDNLGNIYAVGSRNTNTTIVPKSGASNYFSGSGLFLKYNVNKNLEWSNPWDGEVIMSLDIDSDNNVYTTGGTKSDNMPVMNTDPGLPTTTSLYSTGKLDAFVNKFDANGQLQFSSYFGGHCPEAGNSIVVDDNDNIYFAGNTRAEIPDYTCVDNMPLINSISPNSNGYSDFLVKINLSSAAADFLFSSYIGGSNIDGAFPIVVGEPLDYMRVKLAVSNSGILYLTTYSRSGYSQNQFGMPLPTNQPDGFYVKDNLTISANEPNVNLGDNYIAAFNQNMQLIWATYHGSNKYDYCGGVAISENNDRVVVVGTGNHGLNEMDLNTYDGVDYNPSVINDYYQPYIISETTPCAQGVIFGVSEIDIPLSNKHFLESAYKIKLWPNPSSNQLAVSFSKTIQKIEIFDVSGKLVQALTPNSSMFYIDTSLLSAGIFIIKISSEDYVFNEKFIKL</sequence>
<dbReference type="SUPFAM" id="SSF75011">
    <property type="entry name" value="3-carboxy-cis,cis-mucoante lactonizing enzyme"/>
    <property type="match status" value="1"/>
</dbReference>
<dbReference type="NCBIfam" id="TIGR04183">
    <property type="entry name" value="Por_Secre_tail"/>
    <property type="match status" value="1"/>
</dbReference>
<gene>
    <name evidence="4" type="ORF">G3O08_03550</name>
</gene>
<name>A0A7K3WM28_9FLAO</name>
<dbReference type="SUPFAM" id="SSF50998">
    <property type="entry name" value="Quinoprotein alcohol dehydrogenase-like"/>
    <property type="match status" value="1"/>
</dbReference>
<proteinExistence type="predicted"/>
<evidence type="ECO:0000259" key="2">
    <source>
        <dbReference type="Pfam" id="PF18962"/>
    </source>
</evidence>
<feature type="domain" description="DUF7948" evidence="3">
    <location>
        <begin position="446"/>
        <end position="653"/>
    </location>
</feature>
<evidence type="ECO:0000313" key="5">
    <source>
        <dbReference type="Proteomes" id="UP000486602"/>
    </source>
</evidence>